<evidence type="ECO:0000256" key="2">
    <source>
        <dbReference type="ARBA" id="ARBA00025711"/>
    </source>
</evidence>
<evidence type="ECO:0000313" key="11">
    <source>
        <dbReference type="Proteomes" id="UP001055712"/>
    </source>
</evidence>
<reference evidence="10" key="2">
    <citation type="submission" date="2020-11" db="EMBL/GenBank/DDBJ databases">
        <authorList>
            <person name="Cecchin M."/>
            <person name="Marcolungo L."/>
            <person name="Rossato M."/>
            <person name="Girolomoni L."/>
            <person name="Cosentino E."/>
            <person name="Cuine S."/>
            <person name="Li-Beisson Y."/>
            <person name="Delledonne M."/>
            <person name="Ballottari M."/>
        </authorList>
    </citation>
    <scope>NUCLEOTIDE SEQUENCE</scope>
    <source>
        <strain evidence="10">211/11P</strain>
        <tissue evidence="10">Whole cell</tissue>
    </source>
</reference>
<evidence type="ECO:0000256" key="6">
    <source>
        <dbReference type="ARBA" id="ARBA00052347"/>
    </source>
</evidence>
<evidence type="ECO:0000256" key="5">
    <source>
        <dbReference type="ARBA" id="ARBA00031404"/>
    </source>
</evidence>
<comment type="caution">
    <text evidence="10">The sequence shown here is derived from an EMBL/GenBank/DDBJ whole genome shotgun (WGS) entry which is preliminary data.</text>
</comment>
<comment type="catalytic activity">
    <reaction evidence="6">
        <text>3-methylbut-2-enoyl-CoA + hydrogencarbonate + ATP = 3-methyl-(2E)-glutaconyl-CoA + ADP + phosphate + H(+)</text>
        <dbReference type="Rhea" id="RHEA:13589"/>
        <dbReference type="ChEBI" id="CHEBI:15378"/>
        <dbReference type="ChEBI" id="CHEBI:17544"/>
        <dbReference type="ChEBI" id="CHEBI:30616"/>
        <dbReference type="ChEBI" id="CHEBI:43474"/>
        <dbReference type="ChEBI" id="CHEBI:57344"/>
        <dbReference type="ChEBI" id="CHEBI:57346"/>
        <dbReference type="ChEBI" id="CHEBI:456216"/>
        <dbReference type="EC" id="6.4.1.4"/>
    </reaction>
</comment>
<dbReference type="GO" id="GO:0006552">
    <property type="term" value="P:L-leucine catabolic process"/>
    <property type="evidence" value="ECO:0007669"/>
    <property type="project" value="TreeGrafter"/>
</dbReference>
<dbReference type="PANTHER" id="PTHR22855">
    <property type="entry name" value="ACETYL, PROPIONYL, PYRUVATE, AND GLUTACONYL CARBOXYLASE-RELATED"/>
    <property type="match status" value="1"/>
</dbReference>
<dbReference type="PROSITE" id="PS50989">
    <property type="entry name" value="COA_CT_CTER"/>
    <property type="match status" value="1"/>
</dbReference>
<dbReference type="EC" id="6.4.1.4" evidence="3"/>
<dbReference type="PROSITE" id="PS50980">
    <property type="entry name" value="COA_CT_NTER"/>
    <property type="match status" value="1"/>
</dbReference>
<dbReference type="FunFam" id="3.90.226.10:FF:000004">
    <property type="entry name" value="Methylcrotonoyl-CoA carboxylase beta chain"/>
    <property type="match status" value="1"/>
</dbReference>
<name>A0A9D4TFP2_CHLVU</name>
<dbReference type="SUPFAM" id="SSF52096">
    <property type="entry name" value="ClpP/crotonase"/>
    <property type="match status" value="2"/>
</dbReference>
<accession>A0A9D4TFP2</accession>
<feature type="domain" description="CoA carboxyltransferase N-terminal" evidence="8">
    <location>
        <begin position="58"/>
        <end position="315"/>
    </location>
</feature>
<evidence type="ECO:0000256" key="1">
    <source>
        <dbReference type="ARBA" id="ARBA00006102"/>
    </source>
</evidence>
<evidence type="ECO:0000256" key="7">
    <source>
        <dbReference type="SAM" id="MobiDB-lite"/>
    </source>
</evidence>
<protein>
    <recommendedName>
        <fullName evidence="3">methylcrotonoyl-CoA carboxylase</fullName>
        <ecNumber evidence="3">6.4.1.4</ecNumber>
    </recommendedName>
    <alternativeName>
        <fullName evidence="5">3-methylcrotonyl-CoA carboxylase 2</fullName>
    </alternativeName>
    <alternativeName>
        <fullName evidence="4">3-methylcrotonyl-CoA:carbon dioxide ligase subunit beta</fullName>
    </alternativeName>
</protein>
<feature type="domain" description="CoA carboxyltransferase C-terminal" evidence="9">
    <location>
        <begin position="340"/>
        <end position="586"/>
    </location>
</feature>
<dbReference type="OrthoDB" id="439921at2759"/>
<dbReference type="InterPro" id="IPR011763">
    <property type="entry name" value="COA_CT_C"/>
</dbReference>
<dbReference type="InterPro" id="IPR011762">
    <property type="entry name" value="COA_CT_N"/>
</dbReference>
<feature type="compositionally biased region" description="Low complexity" evidence="7">
    <location>
        <begin position="312"/>
        <end position="326"/>
    </location>
</feature>
<dbReference type="EMBL" id="SIDB01000013">
    <property type="protein sequence ID" value="KAI3424326.1"/>
    <property type="molecule type" value="Genomic_DNA"/>
</dbReference>
<reference evidence="10" key="1">
    <citation type="journal article" date="2019" name="Plant J.">
        <title>Chlorella vulgaris genome assembly and annotation reveals the molecular basis for metabolic acclimation to high light conditions.</title>
        <authorList>
            <person name="Cecchin M."/>
            <person name="Marcolungo L."/>
            <person name="Rossato M."/>
            <person name="Girolomoni L."/>
            <person name="Cosentino E."/>
            <person name="Cuine S."/>
            <person name="Li-Beisson Y."/>
            <person name="Delledonne M."/>
            <person name="Ballottari M."/>
        </authorList>
    </citation>
    <scope>NUCLEOTIDE SEQUENCE</scope>
    <source>
        <strain evidence="10">211/11P</strain>
    </source>
</reference>
<dbReference type="Pfam" id="PF01039">
    <property type="entry name" value="Carboxyl_trans"/>
    <property type="match status" value="1"/>
</dbReference>
<dbReference type="FunFam" id="3.90.226.10:FF:000007">
    <property type="entry name" value="Methylcrotonoyl-CoA carboxylase subunit beta"/>
    <property type="match status" value="1"/>
</dbReference>
<evidence type="ECO:0000259" key="9">
    <source>
        <dbReference type="PROSITE" id="PS50989"/>
    </source>
</evidence>
<dbReference type="InterPro" id="IPR045190">
    <property type="entry name" value="MCCB/AccD1-like"/>
</dbReference>
<sequence length="594" mass="62942">MAALVSRWPALRRLGPAAVQCRSASTTCGLAPTDTSTVLPSCGVEPYSEAFRQNQAQMDGQIAKLDADIKQVLEAGGHKAVQRHRERGKLLPRERIQLLLDPGSPFLELSQLAGKGLYGSEEVPSGGIVTGIGSVHGRLVAVVANDATVKGGTYYPITVKKHLRLQEVAQRCRLPCVYLVDSGGANLPRQADVFPDRDHFGRIFYNQARMSAAGIPQVAVVLGSCTAGGAYVPAMADESVIVRGNGTIFLGGPPLVKAATGEDVSAEELGGAELHCSTSGVTDHLAESEEHALSLARSILSHLNTPPPPHPAAAAATQPWQQQPGGSSSGGGSGRAGWEEPLFPPDELRGVIPADPKQPFDVRAVLARLLDGSRFHEFKAKYGSTLVTGFGSLYGMPVGVVANNGILFSEAALKGAHFVQLCAQRGVPLLFLQNITGFMVGKRYEAGGIAKDGAKMVQAVANADVPKLTLMIGGSFGAGNYGMCGRAFSPDFLYMWPNARISVMGGEQAASVLHVVESDKRQREGKEWAAEAQEEFKQGIRDRYDAEGQPSFASARLWDDGVIAPQDTRTVLGLSLAAALNRPPASSRFGVFRM</sequence>
<comment type="pathway">
    <text evidence="2">Amino-acid degradation; L-leucine degradation; (S)-3-hydroxy-3-methylglutaryl-CoA from 3-isovaleryl-CoA: step 2/3.</text>
</comment>
<evidence type="ECO:0000259" key="8">
    <source>
        <dbReference type="PROSITE" id="PS50980"/>
    </source>
</evidence>
<gene>
    <name evidence="10" type="ORF">D9Q98_009879</name>
</gene>
<dbReference type="Proteomes" id="UP001055712">
    <property type="component" value="Unassembled WGS sequence"/>
</dbReference>
<comment type="similarity">
    <text evidence="1">Belongs to the AccD/PCCB family.</text>
</comment>
<dbReference type="InterPro" id="IPR034733">
    <property type="entry name" value="AcCoA_carboxyl_beta"/>
</dbReference>
<dbReference type="InterPro" id="IPR029045">
    <property type="entry name" value="ClpP/crotonase-like_dom_sf"/>
</dbReference>
<evidence type="ECO:0000256" key="3">
    <source>
        <dbReference type="ARBA" id="ARBA00026116"/>
    </source>
</evidence>
<keyword evidence="11" id="KW-1185">Reference proteome</keyword>
<evidence type="ECO:0000256" key="4">
    <source>
        <dbReference type="ARBA" id="ARBA00031237"/>
    </source>
</evidence>
<dbReference type="Gene3D" id="3.90.226.10">
    <property type="entry name" value="2-enoyl-CoA Hydratase, Chain A, domain 1"/>
    <property type="match status" value="2"/>
</dbReference>
<dbReference type="GO" id="GO:0005739">
    <property type="term" value="C:mitochondrion"/>
    <property type="evidence" value="ECO:0007669"/>
    <property type="project" value="TreeGrafter"/>
</dbReference>
<organism evidence="10 11">
    <name type="scientific">Chlorella vulgaris</name>
    <name type="common">Green alga</name>
    <dbReference type="NCBI Taxonomy" id="3077"/>
    <lineage>
        <taxon>Eukaryota</taxon>
        <taxon>Viridiplantae</taxon>
        <taxon>Chlorophyta</taxon>
        <taxon>core chlorophytes</taxon>
        <taxon>Trebouxiophyceae</taxon>
        <taxon>Chlorellales</taxon>
        <taxon>Chlorellaceae</taxon>
        <taxon>Chlorella clade</taxon>
        <taxon>Chlorella</taxon>
    </lineage>
</organism>
<proteinExistence type="inferred from homology"/>
<dbReference type="PANTHER" id="PTHR22855:SF13">
    <property type="entry name" value="METHYLCROTONOYL-COA CARBOXYLASE BETA CHAIN, MITOCHONDRIAL"/>
    <property type="match status" value="1"/>
</dbReference>
<feature type="region of interest" description="Disordered" evidence="7">
    <location>
        <begin position="301"/>
        <end position="350"/>
    </location>
</feature>
<dbReference type="AlphaFoldDB" id="A0A9D4TFP2"/>
<dbReference type="GO" id="GO:1905202">
    <property type="term" value="C:methylcrotonoyl-CoA carboxylase complex"/>
    <property type="evidence" value="ECO:0007669"/>
    <property type="project" value="TreeGrafter"/>
</dbReference>
<dbReference type="GO" id="GO:0004485">
    <property type="term" value="F:methylcrotonoyl-CoA carboxylase activity"/>
    <property type="evidence" value="ECO:0007669"/>
    <property type="project" value="UniProtKB-EC"/>
</dbReference>
<evidence type="ECO:0000313" key="10">
    <source>
        <dbReference type="EMBL" id="KAI3424326.1"/>
    </source>
</evidence>